<dbReference type="EnsemblMetazoa" id="XM_022797277">
    <property type="protein sequence ID" value="XP_022653012"/>
    <property type="gene ID" value="LOC111246905"/>
</dbReference>
<evidence type="ECO:0000313" key="3">
    <source>
        <dbReference type="Proteomes" id="UP000594260"/>
    </source>
</evidence>
<evidence type="ECO:0000259" key="1">
    <source>
        <dbReference type="Pfam" id="PF07258"/>
    </source>
</evidence>
<evidence type="ECO:0000313" key="2">
    <source>
        <dbReference type="EnsemblMetazoa" id="XP_022653012"/>
    </source>
</evidence>
<dbReference type="KEGG" id="vde:111246905"/>
<dbReference type="RefSeq" id="XP_022653012.1">
    <property type="nucleotide sequence ID" value="XM_022797277.1"/>
</dbReference>
<feature type="domain" description="COMM" evidence="1">
    <location>
        <begin position="132"/>
        <end position="187"/>
    </location>
</feature>
<dbReference type="Pfam" id="PF07258">
    <property type="entry name" value="COMM_domain"/>
    <property type="match status" value="1"/>
</dbReference>
<protein>
    <recommendedName>
        <fullName evidence="1">COMM domain-containing protein</fullName>
    </recommendedName>
</protein>
<keyword evidence="3" id="KW-1185">Reference proteome</keyword>
<dbReference type="InterPro" id="IPR017920">
    <property type="entry name" value="COMM"/>
</dbReference>
<dbReference type="GeneID" id="111246905"/>
<organism evidence="2 3">
    <name type="scientific">Varroa destructor</name>
    <name type="common">Honeybee mite</name>
    <dbReference type="NCBI Taxonomy" id="109461"/>
    <lineage>
        <taxon>Eukaryota</taxon>
        <taxon>Metazoa</taxon>
        <taxon>Ecdysozoa</taxon>
        <taxon>Arthropoda</taxon>
        <taxon>Chelicerata</taxon>
        <taxon>Arachnida</taxon>
        <taxon>Acari</taxon>
        <taxon>Parasitiformes</taxon>
        <taxon>Mesostigmata</taxon>
        <taxon>Gamasina</taxon>
        <taxon>Dermanyssoidea</taxon>
        <taxon>Varroidae</taxon>
        <taxon>Varroa</taxon>
    </lineage>
</organism>
<sequence>MAAASRGTEWTTFLEKLPLERAEKLLNELGESLSGVQTRGPQAEHYNELTPEDFERGTRALSDLFKNLCLPSSPTKTPTSNGDGNGLLSVSMERLSSPYKEKLRQVVLRHEERLRLRFLREGSLPQRALAHFDWEAEVVVASSALSSQETPLVRLSLGFLGPDGESVRNVTLEMQSRQLDRTIEELEACIEGRLPLDVSGGTLKNSEIGYANGELIVALTYERN</sequence>
<dbReference type="InParanoid" id="A0A7M7JV90"/>
<dbReference type="Proteomes" id="UP000594260">
    <property type="component" value="Unplaced"/>
</dbReference>
<proteinExistence type="predicted"/>
<name>A0A7M7JV90_VARDE</name>
<dbReference type="AlphaFoldDB" id="A0A7M7JV90"/>
<dbReference type="OrthoDB" id="6502204at2759"/>
<reference evidence="2" key="1">
    <citation type="submission" date="2021-01" db="UniProtKB">
        <authorList>
            <consortium name="EnsemblMetazoa"/>
        </authorList>
    </citation>
    <scope>IDENTIFICATION</scope>
</reference>
<accession>A0A7M7JV90</accession>